<gene>
    <name evidence="1" type="ORF">FIV34_08650</name>
</gene>
<protein>
    <submittedName>
        <fullName evidence="1">Uncharacterized protein</fullName>
    </submittedName>
</protein>
<evidence type="ECO:0000313" key="2">
    <source>
        <dbReference type="Proteomes" id="UP000316093"/>
    </source>
</evidence>
<evidence type="ECO:0000313" key="1">
    <source>
        <dbReference type="EMBL" id="QDE39262.1"/>
    </source>
</evidence>
<reference evidence="1 2" key="1">
    <citation type="submission" date="2019-06" db="EMBL/GenBank/DDBJ databases">
        <title>A complete genome sequence for Luteibacter pinisoli MAH-14.</title>
        <authorList>
            <person name="Baltrus D.A."/>
        </authorList>
    </citation>
    <scope>NUCLEOTIDE SEQUENCE [LARGE SCALE GENOMIC DNA]</scope>
    <source>
        <strain evidence="1 2">MAH-14</strain>
    </source>
</reference>
<dbReference type="KEGG" id="lpy:FIV34_08650"/>
<dbReference type="RefSeq" id="WP_139981610.1">
    <property type="nucleotide sequence ID" value="NZ_CP041046.1"/>
</dbReference>
<dbReference type="AlphaFoldDB" id="A0A4Y5Z1V0"/>
<organism evidence="1 2">
    <name type="scientific">Luteibacter pinisoli</name>
    <dbReference type="NCBI Taxonomy" id="2589080"/>
    <lineage>
        <taxon>Bacteria</taxon>
        <taxon>Pseudomonadati</taxon>
        <taxon>Pseudomonadota</taxon>
        <taxon>Gammaproteobacteria</taxon>
        <taxon>Lysobacterales</taxon>
        <taxon>Rhodanobacteraceae</taxon>
        <taxon>Luteibacter</taxon>
    </lineage>
</organism>
<name>A0A4Y5Z1V0_9GAMM</name>
<dbReference type="Proteomes" id="UP000316093">
    <property type="component" value="Chromosome"/>
</dbReference>
<sequence>MTSPEMDDRETFENVFYYFLTSLRVLASDAASQCEAMGNHNTPWEIQRDMVSGGLGSLRLSARTLNWEQAEKILDIVAAVRRLPREAIAVPNMSMTSHVGCVAAMSHPAWEPLRREAAALLVFLEPAIQANTAYIHRKAK</sequence>
<dbReference type="OrthoDB" id="5986519at2"/>
<keyword evidence="2" id="KW-1185">Reference proteome</keyword>
<dbReference type="EMBL" id="CP041046">
    <property type="protein sequence ID" value="QDE39262.1"/>
    <property type="molecule type" value="Genomic_DNA"/>
</dbReference>
<accession>A0A4Y5Z1V0</accession>
<proteinExistence type="predicted"/>